<sequence>MTPTAFLQLPKALYEWNKECPKDLVQDLESFFQSNDFLDRPDVFFQGMENSSKKWVALISVQGLGSTRTMIHTRFQHNFQELRAARETTFSQVTSAPRLAVAAAYRKFMKDLDKTNKANKAMKAKTKAEGWVKELIRATEMVLLAPGTAETKGDGASQPTSSTMAAASSVLTSRELSAATFGMWFISVDIESYERDHSRILEIGWSIWDSREHKIADKHYAISDYQHLKNGKYVPDRRDRFSFGQTVDEGYLRQMGIVFPETMIKFDTLNLNVGRTGNATKTGLGKLLDELEIENYSLHNAGNDAHYTMELFLCLTRNNAKQKDLDGAVVPS</sequence>
<dbReference type="EMBL" id="JAAAHW010000254">
    <property type="protein sequence ID" value="KAG0004582.1"/>
    <property type="molecule type" value="Genomic_DNA"/>
</dbReference>
<dbReference type="GO" id="GO:0005634">
    <property type="term" value="C:nucleus"/>
    <property type="evidence" value="ECO:0007669"/>
    <property type="project" value="TreeGrafter"/>
</dbReference>
<comment type="caution">
    <text evidence="2">The sequence shown here is derived from an EMBL/GenBank/DDBJ whole genome shotgun (WGS) entry which is preliminary data.</text>
</comment>
<name>A0A9P6SUL5_9FUNG</name>
<evidence type="ECO:0000313" key="2">
    <source>
        <dbReference type="EMBL" id="KAG0004582.1"/>
    </source>
</evidence>
<evidence type="ECO:0000259" key="1">
    <source>
        <dbReference type="Pfam" id="PF21762"/>
    </source>
</evidence>
<keyword evidence="3" id="KW-1185">Reference proteome</keyword>
<feature type="domain" description="Gfd2/YDR514C-like C-terminal" evidence="1">
    <location>
        <begin position="185"/>
        <end position="246"/>
    </location>
</feature>
<proteinExistence type="predicted"/>
<dbReference type="InterPro" id="IPR036397">
    <property type="entry name" value="RNaseH_sf"/>
</dbReference>
<dbReference type="Pfam" id="PF21762">
    <property type="entry name" value="DEDDh_C"/>
    <property type="match status" value="2"/>
</dbReference>
<protein>
    <recommendedName>
        <fullName evidence="1">Gfd2/YDR514C-like C-terminal domain-containing protein</fullName>
    </recommendedName>
</protein>
<dbReference type="Proteomes" id="UP000749646">
    <property type="component" value="Unassembled WGS sequence"/>
</dbReference>
<dbReference type="InterPro" id="IPR040151">
    <property type="entry name" value="Gfd2/YDR514C-like"/>
</dbReference>
<feature type="domain" description="Gfd2/YDR514C-like C-terminal" evidence="1">
    <location>
        <begin position="248"/>
        <end position="313"/>
    </location>
</feature>
<dbReference type="PANTHER" id="PTHR28083">
    <property type="entry name" value="GOOD FOR FULL DBP5 ACTIVITY PROTEIN 2"/>
    <property type="match status" value="1"/>
</dbReference>
<dbReference type="InterPro" id="IPR012337">
    <property type="entry name" value="RNaseH-like_sf"/>
</dbReference>
<dbReference type="SUPFAM" id="SSF53098">
    <property type="entry name" value="Ribonuclease H-like"/>
    <property type="match status" value="1"/>
</dbReference>
<dbReference type="OrthoDB" id="5953249at2759"/>
<dbReference type="GO" id="GO:0003676">
    <property type="term" value="F:nucleic acid binding"/>
    <property type="evidence" value="ECO:0007669"/>
    <property type="project" value="InterPro"/>
</dbReference>
<evidence type="ECO:0000313" key="3">
    <source>
        <dbReference type="Proteomes" id="UP000749646"/>
    </source>
</evidence>
<dbReference type="PANTHER" id="PTHR28083:SF1">
    <property type="entry name" value="GOOD FOR FULL DBP5 ACTIVITY PROTEIN 2"/>
    <property type="match status" value="1"/>
</dbReference>
<dbReference type="Gene3D" id="3.30.420.10">
    <property type="entry name" value="Ribonuclease H-like superfamily/Ribonuclease H"/>
    <property type="match status" value="1"/>
</dbReference>
<dbReference type="InterPro" id="IPR048519">
    <property type="entry name" value="Gfd2/YDR514C-like_C"/>
</dbReference>
<gene>
    <name evidence="2" type="ORF">BGZ65_000106</name>
</gene>
<accession>A0A9P6SUL5</accession>
<reference evidence="2" key="1">
    <citation type="journal article" date="2020" name="Fungal Divers.">
        <title>Resolving the Mortierellaceae phylogeny through synthesis of multi-gene phylogenetics and phylogenomics.</title>
        <authorList>
            <person name="Vandepol N."/>
            <person name="Liber J."/>
            <person name="Desiro A."/>
            <person name="Na H."/>
            <person name="Kennedy M."/>
            <person name="Barry K."/>
            <person name="Grigoriev I.V."/>
            <person name="Miller A.N."/>
            <person name="O'Donnell K."/>
            <person name="Stajich J.E."/>
            <person name="Bonito G."/>
        </authorList>
    </citation>
    <scope>NUCLEOTIDE SEQUENCE</scope>
    <source>
        <strain evidence="2">MES-2147</strain>
    </source>
</reference>
<organism evidence="2 3">
    <name type="scientific">Modicella reniformis</name>
    <dbReference type="NCBI Taxonomy" id="1440133"/>
    <lineage>
        <taxon>Eukaryota</taxon>
        <taxon>Fungi</taxon>
        <taxon>Fungi incertae sedis</taxon>
        <taxon>Mucoromycota</taxon>
        <taxon>Mortierellomycotina</taxon>
        <taxon>Mortierellomycetes</taxon>
        <taxon>Mortierellales</taxon>
        <taxon>Mortierellaceae</taxon>
        <taxon>Modicella</taxon>
    </lineage>
</organism>
<dbReference type="AlphaFoldDB" id="A0A9P6SUL5"/>